<proteinExistence type="predicted"/>
<dbReference type="Proteomes" id="UP000812440">
    <property type="component" value="Unassembled WGS sequence"/>
</dbReference>
<protein>
    <submittedName>
        <fullName evidence="1">Uncharacterized protein</fullName>
    </submittedName>
</protein>
<evidence type="ECO:0000313" key="2">
    <source>
        <dbReference type="Proteomes" id="UP000812440"/>
    </source>
</evidence>
<evidence type="ECO:0000313" key="1">
    <source>
        <dbReference type="EMBL" id="KAG8429791.1"/>
    </source>
</evidence>
<keyword evidence="2" id="KW-1185">Reference proteome</keyword>
<comment type="caution">
    <text evidence="1">The sequence shown here is derived from an EMBL/GenBank/DDBJ whole genome shotgun (WGS) entry which is preliminary data.</text>
</comment>
<name>A0A8T2IGV1_9PIPI</name>
<accession>A0A8T2IGV1</accession>
<dbReference type="EMBL" id="JAACNH010002762">
    <property type="protein sequence ID" value="KAG8429791.1"/>
    <property type="molecule type" value="Genomic_DNA"/>
</dbReference>
<gene>
    <name evidence="1" type="ORF">GDO86_019196</name>
</gene>
<organism evidence="1 2">
    <name type="scientific">Hymenochirus boettgeri</name>
    <name type="common">Congo dwarf clawed frog</name>
    <dbReference type="NCBI Taxonomy" id="247094"/>
    <lineage>
        <taxon>Eukaryota</taxon>
        <taxon>Metazoa</taxon>
        <taxon>Chordata</taxon>
        <taxon>Craniata</taxon>
        <taxon>Vertebrata</taxon>
        <taxon>Euteleostomi</taxon>
        <taxon>Amphibia</taxon>
        <taxon>Batrachia</taxon>
        <taxon>Anura</taxon>
        <taxon>Pipoidea</taxon>
        <taxon>Pipidae</taxon>
        <taxon>Pipinae</taxon>
        <taxon>Hymenochirus</taxon>
    </lineage>
</organism>
<reference evidence="1" key="1">
    <citation type="thesis" date="2020" institute="ProQuest LLC" country="789 East Eisenhower Parkway, Ann Arbor, MI, USA">
        <title>Comparative Genomics and Chromosome Evolution.</title>
        <authorList>
            <person name="Mudd A.B."/>
        </authorList>
    </citation>
    <scope>NUCLEOTIDE SEQUENCE</scope>
    <source>
        <strain evidence="1">Female2</strain>
        <tissue evidence="1">Blood</tissue>
    </source>
</reference>
<sequence>MCRFNFCRNLTHRQRMMQGLTIHSLQEAQ</sequence>
<dbReference type="AlphaFoldDB" id="A0A8T2IGV1"/>